<comment type="caution">
    <text evidence="1">The sequence shown here is derived from an EMBL/GenBank/DDBJ whole genome shotgun (WGS) entry which is preliminary data.</text>
</comment>
<proteinExistence type="predicted"/>
<dbReference type="AlphaFoldDB" id="A0A5E4A411"/>
<organism evidence="1 2">
    <name type="scientific">Marmota monax</name>
    <name type="common">Woodchuck</name>
    <dbReference type="NCBI Taxonomy" id="9995"/>
    <lineage>
        <taxon>Eukaryota</taxon>
        <taxon>Metazoa</taxon>
        <taxon>Chordata</taxon>
        <taxon>Craniata</taxon>
        <taxon>Vertebrata</taxon>
        <taxon>Euteleostomi</taxon>
        <taxon>Mammalia</taxon>
        <taxon>Eutheria</taxon>
        <taxon>Euarchontoglires</taxon>
        <taxon>Glires</taxon>
        <taxon>Rodentia</taxon>
        <taxon>Sciuromorpha</taxon>
        <taxon>Sciuridae</taxon>
        <taxon>Xerinae</taxon>
        <taxon>Marmotini</taxon>
        <taxon>Marmota</taxon>
    </lineage>
</organism>
<protein>
    <submittedName>
        <fullName evidence="1">Uncharacterized protein</fullName>
    </submittedName>
</protein>
<dbReference type="Proteomes" id="UP000335636">
    <property type="component" value="Unassembled WGS sequence"/>
</dbReference>
<accession>A0A5E4A411</accession>
<feature type="non-terminal residue" evidence="1">
    <location>
        <position position="1"/>
    </location>
</feature>
<evidence type="ECO:0000313" key="2">
    <source>
        <dbReference type="Proteomes" id="UP000335636"/>
    </source>
</evidence>
<name>A0A5E4A411_MARMO</name>
<sequence length="77" mass="8697">RAEELDHGLEICESCSSHYPRKPRLICKAMEVISRSDDRHHLQGVFPYGLGFTTQRATGPAPASFRSVTQRRVRTAN</sequence>
<keyword evidence="2" id="KW-1185">Reference proteome</keyword>
<dbReference type="EMBL" id="CABDUW010000011">
    <property type="protein sequence ID" value="VTJ51848.1"/>
    <property type="molecule type" value="Genomic_DNA"/>
</dbReference>
<reference evidence="1" key="1">
    <citation type="submission" date="2019-04" db="EMBL/GenBank/DDBJ databases">
        <authorList>
            <person name="Alioto T."/>
            <person name="Alioto T."/>
        </authorList>
    </citation>
    <scope>NUCLEOTIDE SEQUENCE [LARGE SCALE GENOMIC DNA]</scope>
</reference>
<evidence type="ECO:0000313" key="1">
    <source>
        <dbReference type="EMBL" id="VTJ51848.1"/>
    </source>
</evidence>
<gene>
    <name evidence="1" type="ORF">MONAX_5E040604</name>
</gene>